<dbReference type="EMBL" id="CP003349">
    <property type="protein sequence ID" value="AFD08697.1"/>
    <property type="molecule type" value="Genomic_DNA"/>
</dbReference>
<evidence type="ECO:0000313" key="1">
    <source>
        <dbReference type="EMBL" id="AFD08697.1"/>
    </source>
</evidence>
<evidence type="ECO:0000313" key="2">
    <source>
        <dbReference type="Proteomes" id="UP000007590"/>
    </source>
</evidence>
<dbReference type="KEGG" id="scn:Solca_3694"/>
<evidence type="ECO:0008006" key="3">
    <source>
        <dbReference type="Google" id="ProtNLM"/>
    </source>
</evidence>
<accession>H8KLW9</accession>
<dbReference type="RefSeq" id="WP_014681920.1">
    <property type="nucleotide sequence ID" value="NC_017770.1"/>
</dbReference>
<sequence length="204" mass="23521">MKYVYFFLIFLTSSCKQNPDNKQLLTNPPQLVEFGVLTLALSDSTKIYDVLRNKDAYEILNVLISENNVTEDSLKVKLIILTAECFKKENLSKNNLNLLDSLGIKVPVSRAIFQWDSNKLKNVRCISFQDAIQIFRGRSIKLSWHLFRQKYGPSGLHAYSVPLMNKSGDIAVLFHVWNGEERAVSTDLFVLKKLDNKWMLEEMK</sequence>
<keyword evidence="2" id="KW-1185">Reference proteome</keyword>
<dbReference type="Proteomes" id="UP000007590">
    <property type="component" value="Chromosome"/>
</dbReference>
<dbReference type="PROSITE" id="PS51257">
    <property type="entry name" value="PROKAR_LIPOPROTEIN"/>
    <property type="match status" value="1"/>
</dbReference>
<protein>
    <recommendedName>
        <fullName evidence="3">Lipoprotein</fullName>
    </recommendedName>
</protein>
<proteinExistence type="predicted"/>
<dbReference type="HOGENOM" id="CLU_1342515_0_0_10"/>
<name>H8KLW9_SOLCM</name>
<dbReference type="AlphaFoldDB" id="H8KLW9"/>
<organism evidence="1 2">
    <name type="scientific">Solitalea canadensis (strain ATCC 29591 / DSM 3403 / JCM 21819 / LMG 8368 / NBRC 15130 / NCIMB 12057 / USAM 9D)</name>
    <name type="common">Flexibacter canadensis</name>
    <dbReference type="NCBI Taxonomy" id="929556"/>
    <lineage>
        <taxon>Bacteria</taxon>
        <taxon>Pseudomonadati</taxon>
        <taxon>Bacteroidota</taxon>
        <taxon>Sphingobacteriia</taxon>
        <taxon>Sphingobacteriales</taxon>
        <taxon>Sphingobacteriaceae</taxon>
        <taxon>Solitalea</taxon>
    </lineage>
</organism>
<gene>
    <name evidence="1" type="ordered locus">Solca_3694</name>
</gene>
<reference evidence="1" key="1">
    <citation type="submission" date="2012-02" db="EMBL/GenBank/DDBJ databases">
        <title>The complete genome of Solitalea canadensis DSM 3403.</title>
        <authorList>
            <consortium name="US DOE Joint Genome Institute (JGI-PGF)"/>
            <person name="Lucas S."/>
            <person name="Copeland A."/>
            <person name="Lapidus A."/>
            <person name="Glavina del Rio T."/>
            <person name="Dalin E."/>
            <person name="Tice H."/>
            <person name="Bruce D."/>
            <person name="Goodwin L."/>
            <person name="Pitluck S."/>
            <person name="Peters L."/>
            <person name="Ovchinnikova G."/>
            <person name="Lu M."/>
            <person name="Kyrpides N."/>
            <person name="Mavromatis K."/>
            <person name="Ivanova N."/>
            <person name="Brettin T."/>
            <person name="Detter J.C."/>
            <person name="Han C."/>
            <person name="Larimer F."/>
            <person name="Land M."/>
            <person name="Hauser L."/>
            <person name="Markowitz V."/>
            <person name="Cheng J.-F."/>
            <person name="Hugenholtz P."/>
            <person name="Woyke T."/>
            <person name="Wu D."/>
            <person name="Spring S."/>
            <person name="Schroeder M."/>
            <person name="Kopitz M."/>
            <person name="Brambilla E."/>
            <person name="Klenk H.-P."/>
            <person name="Eisen J.A."/>
        </authorList>
    </citation>
    <scope>NUCLEOTIDE SEQUENCE</scope>
    <source>
        <strain evidence="1">DSM 3403</strain>
    </source>
</reference>